<protein>
    <submittedName>
        <fullName evidence="1">Uncharacterized protein</fullName>
    </submittedName>
</protein>
<dbReference type="HOGENOM" id="CLU_750129_0_0_1"/>
<dbReference type="VEuPathDB" id="FungiDB:A1O9_12993"/>
<proteinExistence type="predicted"/>
<reference evidence="1 2" key="1">
    <citation type="submission" date="2013-03" db="EMBL/GenBank/DDBJ databases">
        <title>The Genome Sequence of Exophiala aquamarina CBS 119918.</title>
        <authorList>
            <consortium name="The Broad Institute Genomics Platform"/>
            <person name="Cuomo C."/>
            <person name="de Hoog S."/>
            <person name="Gorbushina A."/>
            <person name="Walker B."/>
            <person name="Young S.K."/>
            <person name="Zeng Q."/>
            <person name="Gargeya S."/>
            <person name="Fitzgerald M."/>
            <person name="Haas B."/>
            <person name="Abouelleil A."/>
            <person name="Allen A.W."/>
            <person name="Alvarado L."/>
            <person name="Arachchi H.M."/>
            <person name="Berlin A.M."/>
            <person name="Chapman S.B."/>
            <person name="Gainer-Dewar J."/>
            <person name="Goldberg J."/>
            <person name="Griggs A."/>
            <person name="Gujja S."/>
            <person name="Hansen M."/>
            <person name="Howarth C."/>
            <person name="Imamovic A."/>
            <person name="Ireland A."/>
            <person name="Larimer J."/>
            <person name="McCowan C."/>
            <person name="Murphy C."/>
            <person name="Pearson M."/>
            <person name="Poon T.W."/>
            <person name="Priest M."/>
            <person name="Roberts A."/>
            <person name="Saif S."/>
            <person name="Shea T."/>
            <person name="Sisk P."/>
            <person name="Sykes S."/>
            <person name="Wortman J."/>
            <person name="Nusbaum C."/>
            <person name="Birren B."/>
        </authorList>
    </citation>
    <scope>NUCLEOTIDE SEQUENCE [LARGE SCALE GENOMIC DNA]</scope>
    <source>
        <strain evidence="1 2">CBS 119918</strain>
    </source>
</reference>
<evidence type="ECO:0000313" key="1">
    <source>
        <dbReference type="EMBL" id="KEF50954.1"/>
    </source>
</evidence>
<dbReference type="RefSeq" id="XP_013253544.1">
    <property type="nucleotide sequence ID" value="XM_013398090.1"/>
</dbReference>
<dbReference type="EMBL" id="AMGV01000040">
    <property type="protein sequence ID" value="KEF50954.1"/>
    <property type="molecule type" value="Genomic_DNA"/>
</dbReference>
<dbReference type="GeneID" id="25287887"/>
<dbReference type="OrthoDB" id="4152592at2759"/>
<accession>A0A072NSW4</accession>
<dbReference type="Proteomes" id="UP000027920">
    <property type="component" value="Unassembled WGS sequence"/>
</dbReference>
<dbReference type="AlphaFoldDB" id="A0A072NSW4"/>
<dbReference type="STRING" id="1182545.A0A072NSW4"/>
<gene>
    <name evidence="1" type="ORF">A1O9_12993</name>
</gene>
<organism evidence="1 2">
    <name type="scientific">Exophiala aquamarina CBS 119918</name>
    <dbReference type="NCBI Taxonomy" id="1182545"/>
    <lineage>
        <taxon>Eukaryota</taxon>
        <taxon>Fungi</taxon>
        <taxon>Dikarya</taxon>
        <taxon>Ascomycota</taxon>
        <taxon>Pezizomycotina</taxon>
        <taxon>Eurotiomycetes</taxon>
        <taxon>Chaetothyriomycetidae</taxon>
        <taxon>Chaetothyriales</taxon>
        <taxon>Herpotrichiellaceae</taxon>
        <taxon>Exophiala</taxon>
    </lineage>
</organism>
<keyword evidence="2" id="KW-1185">Reference proteome</keyword>
<evidence type="ECO:0000313" key="2">
    <source>
        <dbReference type="Proteomes" id="UP000027920"/>
    </source>
</evidence>
<comment type="caution">
    <text evidence="1">The sequence shown here is derived from an EMBL/GenBank/DDBJ whole genome shotgun (WGS) entry which is preliminary data.</text>
</comment>
<sequence length="369" mass="41502">MTRWIIDGSEELNYFNPEILEALHSCFMYNVDIDDHLRASYFFRAKLEMIKTYLSSEDRAYVDAEARFRDTYTEWNAPEVCELSQRLYYIDDNDVIDKIYMLKPNLNDNALKRASKATNGATNECCPLHVLADVALEDSTVAAKRQLKPDTGSKQDRPMKQELRALKVKNEIARVEAAKKKKRKSAVARSRRVQHRKFDDDALPVVSGDEDLATESATALRESCAYHVGEVVMDEMNEVAAVESDKAASLSLPAALNSVSGVEYAWSSLWVSSFAAKDSLSKQAWCSSQLLQEMMPFAPRDVEHLLASKDGLGSKNDGFGLKMRRDSCCGRVEGTKKFLDLEEVFGARKRAHTFGNDAGKKDLLKEVEV</sequence>
<name>A0A072NSW4_9EURO</name>